<reference evidence="9" key="1">
    <citation type="submission" date="2014-09" db="EMBL/GenBank/DDBJ databases">
        <title>Genome sequence of the luminous mushroom Mycena chlorophos for searching fungal bioluminescence genes.</title>
        <authorList>
            <person name="Tanaka Y."/>
            <person name="Kasuga D."/>
            <person name="Oba Y."/>
            <person name="Hase S."/>
            <person name="Sato K."/>
            <person name="Oba Y."/>
            <person name="Sakakibara Y."/>
        </authorList>
    </citation>
    <scope>NUCLEOTIDE SEQUENCE</scope>
</reference>
<evidence type="ECO:0000256" key="3">
    <source>
        <dbReference type="ARBA" id="ARBA00023015"/>
    </source>
</evidence>
<comment type="subcellular location">
    <subcellularLocation>
        <location evidence="1">Nucleus</location>
    </subcellularLocation>
</comment>
<dbReference type="Pfam" id="PF00172">
    <property type="entry name" value="Zn_clus"/>
    <property type="match status" value="1"/>
</dbReference>
<feature type="region of interest" description="Disordered" evidence="7">
    <location>
        <begin position="759"/>
        <end position="785"/>
    </location>
</feature>
<keyword evidence="2" id="KW-0479">Metal-binding</keyword>
<evidence type="ECO:0000256" key="1">
    <source>
        <dbReference type="ARBA" id="ARBA00004123"/>
    </source>
</evidence>
<dbReference type="Gene3D" id="4.10.240.10">
    <property type="entry name" value="Zn(2)-C6 fungal-type DNA-binding domain"/>
    <property type="match status" value="1"/>
</dbReference>
<evidence type="ECO:0000313" key="9">
    <source>
        <dbReference type="EMBL" id="GAT47127.1"/>
    </source>
</evidence>
<feature type="region of interest" description="Disordered" evidence="7">
    <location>
        <begin position="873"/>
        <end position="913"/>
    </location>
</feature>
<dbReference type="SMART" id="SM00906">
    <property type="entry name" value="Fungal_trans"/>
    <property type="match status" value="1"/>
</dbReference>
<dbReference type="SMART" id="SM00066">
    <property type="entry name" value="GAL4"/>
    <property type="match status" value="1"/>
</dbReference>
<evidence type="ECO:0000256" key="4">
    <source>
        <dbReference type="ARBA" id="ARBA00023125"/>
    </source>
</evidence>
<dbReference type="InterPro" id="IPR001138">
    <property type="entry name" value="Zn2Cys6_DnaBD"/>
</dbReference>
<accession>A0ABQ0L824</accession>
<evidence type="ECO:0000256" key="5">
    <source>
        <dbReference type="ARBA" id="ARBA00023163"/>
    </source>
</evidence>
<keyword evidence="4" id="KW-0238">DNA-binding</keyword>
<protein>
    <recommendedName>
        <fullName evidence="8">Zn(2)-C6 fungal-type domain-containing protein</fullName>
    </recommendedName>
</protein>
<dbReference type="CDD" id="cd12148">
    <property type="entry name" value="fungal_TF_MHR"/>
    <property type="match status" value="1"/>
</dbReference>
<organism evidence="9 10">
    <name type="scientific">Mycena chlorophos</name>
    <name type="common">Agaric fungus</name>
    <name type="synonym">Agaricus chlorophos</name>
    <dbReference type="NCBI Taxonomy" id="658473"/>
    <lineage>
        <taxon>Eukaryota</taxon>
        <taxon>Fungi</taxon>
        <taxon>Dikarya</taxon>
        <taxon>Basidiomycota</taxon>
        <taxon>Agaricomycotina</taxon>
        <taxon>Agaricomycetes</taxon>
        <taxon>Agaricomycetidae</taxon>
        <taxon>Agaricales</taxon>
        <taxon>Marasmiineae</taxon>
        <taxon>Mycenaceae</taxon>
        <taxon>Mycena</taxon>
    </lineage>
</organism>
<evidence type="ECO:0000259" key="8">
    <source>
        <dbReference type="PROSITE" id="PS50048"/>
    </source>
</evidence>
<dbReference type="InterPro" id="IPR036864">
    <property type="entry name" value="Zn2-C6_fun-type_DNA-bd_sf"/>
</dbReference>
<gene>
    <name evidence="9" type="ORF">MCHLO_04607</name>
</gene>
<keyword evidence="5" id="KW-0804">Transcription</keyword>
<feature type="region of interest" description="Disordered" evidence="7">
    <location>
        <begin position="83"/>
        <end position="107"/>
    </location>
</feature>
<sequence>MTDPRLGRYPNGNAFFPVGHDAAQWQQQPYAFSYEAMAPGAQYDELFAQYPHQQQPQYSQYASYPQHPTIPAYPGPVVPPTTQEIGPSRKRQRIEEPPAEMEEGTEAVGAQPGVNTARLTAACSHCRKLKMKCEFSVDADGEMEDACRRCQATGHKCTFEERRQRRPPNKAKYLMEQIRQKDEMIETLLKQLHNPYTATPLAIASFERALGPSDRNDVDVVTWLSQMQASGAAPGTAVGGAASDSPANNNDVMLPTSNPDHVRVSVGTVSSGLPDPTAPVGVIANLSLTAGATAVNSPGPSTARRVPANAASDRDAGGNTDSHDASTGDSGVANAMYFKPGPATDLKLRAKLIERHTASLPELILHGIVTTEDVEGLFEIFHAQINPFVGLLDSSLHTPESTFARCPFLHTVVCAIASRYSPEKAKIYPLAMHFAKQSAASAVIDGWKSVELCQAFVLLALYASPTPSDSWEEDRAWVFAGLALRLATDLGLDKARVVGGAQEDGEGDDEERERESLNRTRTWIVCCLLDRSMAIQFGRSETVKEEDIAAHGVEEWYSASPQNSSYDVHLCAYTQLVRLTSRFRDEIVADPAGLDWRGYEALLGGLKEEWVRRTGQIANATERENVLRRKLFYFRVAYSRLVMYSLGLQLQQDQVFVVRSLESAKEIIRIMLDDLRPTGFMLHSPDEYFTIVAFAAAFILKLLVTDRLPAEENEARLIALITRLVETLSSSEISLDERHVPRQYARFLSSVLARHRQRRNADRMAAAQAPMQPPPAQQQTITPSTSGDYSHLGLAFGAPDAGVAGLEHGYAHGYAPMGQPQFALLPNQEQLFAAFGWWDESGGAASGHDTAALPMDELQRVFARPGGSWNWFPVPPPASSRHSPTSEGSAGSWSPLESGSPLNPTQRLQPLVL</sequence>
<proteinExistence type="predicted"/>
<dbReference type="PANTHER" id="PTHR31845:SF19">
    <property type="entry name" value="TRANSCRIPTION FACTOR DOMAIN-CONTAINING PROTEIN"/>
    <property type="match status" value="1"/>
</dbReference>
<dbReference type="Pfam" id="PF04082">
    <property type="entry name" value="Fungal_trans"/>
    <property type="match status" value="1"/>
</dbReference>
<evidence type="ECO:0000256" key="7">
    <source>
        <dbReference type="SAM" id="MobiDB-lite"/>
    </source>
</evidence>
<dbReference type="PANTHER" id="PTHR31845">
    <property type="entry name" value="FINGER DOMAIN PROTEIN, PUTATIVE-RELATED"/>
    <property type="match status" value="1"/>
</dbReference>
<feature type="compositionally biased region" description="Polar residues" evidence="7">
    <location>
        <begin position="880"/>
        <end position="913"/>
    </location>
</feature>
<dbReference type="EMBL" id="DF843160">
    <property type="protein sequence ID" value="GAT47127.1"/>
    <property type="molecule type" value="Genomic_DNA"/>
</dbReference>
<evidence type="ECO:0000256" key="2">
    <source>
        <dbReference type="ARBA" id="ARBA00022723"/>
    </source>
</evidence>
<name>A0ABQ0L824_MYCCL</name>
<dbReference type="Proteomes" id="UP000815677">
    <property type="component" value="Unassembled WGS sequence"/>
</dbReference>
<dbReference type="InterPro" id="IPR007219">
    <property type="entry name" value="XnlR_reg_dom"/>
</dbReference>
<keyword evidence="3" id="KW-0805">Transcription regulation</keyword>
<evidence type="ECO:0000256" key="6">
    <source>
        <dbReference type="ARBA" id="ARBA00023242"/>
    </source>
</evidence>
<keyword evidence="10" id="KW-1185">Reference proteome</keyword>
<dbReference type="SUPFAM" id="SSF57701">
    <property type="entry name" value="Zn2/Cys6 DNA-binding domain"/>
    <property type="match status" value="1"/>
</dbReference>
<keyword evidence="6" id="KW-0539">Nucleus</keyword>
<feature type="region of interest" description="Disordered" evidence="7">
    <location>
        <begin position="294"/>
        <end position="333"/>
    </location>
</feature>
<evidence type="ECO:0000313" key="10">
    <source>
        <dbReference type="Proteomes" id="UP000815677"/>
    </source>
</evidence>
<dbReference type="CDD" id="cd00067">
    <property type="entry name" value="GAL4"/>
    <property type="match status" value="1"/>
</dbReference>
<dbReference type="PROSITE" id="PS50048">
    <property type="entry name" value="ZN2_CY6_FUNGAL_2"/>
    <property type="match status" value="1"/>
</dbReference>
<feature type="compositionally biased region" description="Basic and acidic residues" evidence="7">
    <location>
        <begin position="312"/>
        <end position="326"/>
    </location>
</feature>
<dbReference type="InterPro" id="IPR051089">
    <property type="entry name" value="prtT"/>
</dbReference>
<feature type="domain" description="Zn(2)-C6 fungal-type" evidence="8">
    <location>
        <begin position="122"/>
        <end position="159"/>
    </location>
</feature>